<sequence length="178" mass="20500">VIMVMAKVQLVEASFEEEGLSRTLCGQSLLISLKNEGSMAGQAVNLLANYFTVVKKLDWKLCLYHVDFSPEEDRTSLRKKMLRQHTQALGNNYIFDGMQLYLPYKLGNEVTELASKREEDDTVYQVKIKFIKQLESLDSQYMQIMGIILRKCLDLLGLQLIGRNYYNPSAQAKDEKYK</sequence>
<dbReference type="InterPro" id="IPR036085">
    <property type="entry name" value="PAZ_dom_sf"/>
</dbReference>
<reference evidence="1 2" key="1">
    <citation type="submission" date="2023-11" db="EMBL/GenBank/DDBJ databases">
        <title>Halocaridina rubra genome assembly.</title>
        <authorList>
            <person name="Smith C."/>
        </authorList>
    </citation>
    <scope>NUCLEOTIDE SEQUENCE [LARGE SCALE GENOMIC DNA]</scope>
    <source>
        <strain evidence="1">EP-1</strain>
        <tissue evidence="1">Whole</tissue>
    </source>
</reference>
<organism evidence="1 2">
    <name type="scientific">Halocaridina rubra</name>
    <name type="common">Hawaiian red shrimp</name>
    <dbReference type="NCBI Taxonomy" id="373956"/>
    <lineage>
        <taxon>Eukaryota</taxon>
        <taxon>Metazoa</taxon>
        <taxon>Ecdysozoa</taxon>
        <taxon>Arthropoda</taxon>
        <taxon>Crustacea</taxon>
        <taxon>Multicrustacea</taxon>
        <taxon>Malacostraca</taxon>
        <taxon>Eumalacostraca</taxon>
        <taxon>Eucarida</taxon>
        <taxon>Decapoda</taxon>
        <taxon>Pleocyemata</taxon>
        <taxon>Caridea</taxon>
        <taxon>Atyoidea</taxon>
        <taxon>Atyidae</taxon>
        <taxon>Halocaridina</taxon>
    </lineage>
</organism>
<evidence type="ECO:0000313" key="2">
    <source>
        <dbReference type="Proteomes" id="UP001381693"/>
    </source>
</evidence>
<feature type="non-terminal residue" evidence="1">
    <location>
        <position position="1"/>
    </location>
</feature>
<dbReference type="EMBL" id="JAXCGZ010019669">
    <property type="protein sequence ID" value="KAK7065900.1"/>
    <property type="molecule type" value="Genomic_DNA"/>
</dbReference>
<dbReference type="Proteomes" id="UP001381693">
    <property type="component" value="Unassembled WGS sequence"/>
</dbReference>
<evidence type="ECO:0000313" key="1">
    <source>
        <dbReference type="EMBL" id="KAK7065900.1"/>
    </source>
</evidence>
<accession>A0AAN8WTA1</accession>
<name>A0AAN8WTA1_HALRR</name>
<keyword evidence="2" id="KW-1185">Reference proteome</keyword>
<comment type="caution">
    <text evidence="1">The sequence shown here is derived from an EMBL/GenBank/DDBJ whole genome shotgun (WGS) entry which is preliminary data.</text>
</comment>
<dbReference type="Pfam" id="PF23278">
    <property type="entry name" value="Piwi_N"/>
    <property type="match status" value="1"/>
</dbReference>
<dbReference type="SUPFAM" id="SSF101690">
    <property type="entry name" value="PAZ domain"/>
    <property type="match status" value="1"/>
</dbReference>
<gene>
    <name evidence="1" type="ORF">SK128_024636</name>
</gene>
<dbReference type="AlphaFoldDB" id="A0AAN8WTA1"/>
<protein>
    <submittedName>
        <fullName evidence="1">Uncharacterized protein</fullName>
    </submittedName>
</protein>
<proteinExistence type="predicted"/>